<dbReference type="InParanoid" id="A0A3P8VUV0"/>
<evidence type="ECO:0000313" key="2">
    <source>
        <dbReference type="Ensembl" id="ENSCSEP00000016180.1"/>
    </source>
</evidence>
<name>A0A3P8VUV0_CYNSE</name>
<dbReference type="Proteomes" id="UP000265120">
    <property type="component" value="Chromosome 16"/>
</dbReference>
<dbReference type="AlphaFoldDB" id="A0A3P8VUV0"/>
<reference evidence="2" key="3">
    <citation type="submission" date="2025-09" db="UniProtKB">
        <authorList>
            <consortium name="Ensembl"/>
        </authorList>
    </citation>
    <scope>IDENTIFICATION</scope>
</reference>
<evidence type="ECO:0000256" key="1">
    <source>
        <dbReference type="SAM" id="MobiDB-lite"/>
    </source>
</evidence>
<sequence>MENNSSVHRECKLGNLHSKNPTTEWPAQGSDLNSKEHLWIELKYPVTEERWAGVSQGFTCKYSKQLLLVP</sequence>
<protein>
    <submittedName>
        <fullName evidence="2">Uncharacterized protein</fullName>
    </submittedName>
</protein>
<proteinExistence type="predicted"/>
<keyword evidence="3" id="KW-1185">Reference proteome</keyword>
<organism evidence="2 3">
    <name type="scientific">Cynoglossus semilaevis</name>
    <name type="common">Tongue sole</name>
    <dbReference type="NCBI Taxonomy" id="244447"/>
    <lineage>
        <taxon>Eukaryota</taxon>
        <taxon>Metazoa</taxon>
        <taxon>Chordata</taxon>
        <taxon>Craniata</taxon>
        <taxon>Vertebrata</taxon>
        <taxon>Euteleostomi</taxon>
        <taxon>Actinopterygii</taxon>
        <taxon>Neopterygii</taxon>
        <taxon>Teleostei</taxon>
        <taxon>Neoteleostei</taxon>
        <taxon>Acanthomorphata</taxon>
        <taxon>Carangaria</taxon>
        <taxon>Pleuronectiformes</taxon>
        <taxon>Pleuronectoidei</taxon>
        <taxon>Cynoglossidae</taxon>
        <taxon>Cynoglossinae</taxon>
        <taxon>Cynoglossus</taxon>
    </lineage>
</organism>
<accession>A0A3P8VUV0</accession>
<feature type="region of interest" description="Disordered" evidence="1">
    <location>
        <begin position="1"/>
        <end position="30"/>
    </location>
</feature>
<evidence type="ECO:0000313" key="3">
    <source>
        <dbReference type="Proteomes" id="UP000265120"/>
    </source>
</evidence>
<reference evidence="2" key="2">
    <citation type="submission" date="2025-08" db="UniProtKB">
        <authorList>
            <consortium name="Ensembl"/>
        </authorList>
    </citation>
    <scope>IDENTIFICATION</scope>
</reference>
<reference evidence="2 3" key="1">
    <citation type="journal article" date="2014" name="Nat. Genet.">
        <title>Whole-genome sequence of a flatfish provides insights into ZW sex chromosome evolution and adaptation to a benthic lifestyle.</title>
        <authorList>
            <person name="Chen S."/>
            <person name="Zhang G."/>
            <person name="Shao C."/>
            <person name="Huang Q."/>
            <person name="Liu G."/>
            <person name="Zhang P."/>
            <person name="Song W."/>
            <person name="An N."/>
            <person name="Chalopin D."/>
            <person name="Volff J.N."/>
            <person name="Hong Y."/>
            <person name="Li Q."/>
            <person name="Sha Z."/>
            <person name="Zhou H."/>
            <person name="Xie M."/>
            <person name="Yu Q."/>
            <person name="Liu Y."/>
            <person name="Xiang H."/>
            <person name="Wang N."/>
            <person name="Wu K."/>
            <person name="Yang C."/>
            <person name="Zhou Q."/>
            <person name="Liao X."/>
            <person name="Yang L."/>
            <person name="Hu Q."/>
            <person name="Zhang J."/>
            <person name="Meng L."/>
            <person name="Jin L."/>
            <person name="Tian Y."/>
            <person name="Lian J."/>
            <person name="Yang J."/>
            <person name="Miao G."/>
            <person name="Liu S."/>
            <person name="Liang Z."/>
            <person name="Yan F."/>
            <person name="Li Y."/>
            <person name="Sun B."/>
            <person name="Zhang H."/>
            <person name="Zhang J."/>
            <person name="Zhu Y."/>
            <person name="Du M."/>
            <person name="Zhao Y."/>
            <person name="Schartl M."/>
            <person name="Tang Q."/>
            <person name="Wang J."/>
        </authorList>
    </citation>
    <scope>NUCLEOTIDE SEQUENCE</scope>
</reference>
<dbReference type="Ensembl" id="ENSCSET00000016388.1">
    <property type="protein sequence ID" value="ENSCSEP00000016180.1"/>
    <property type="gene ID" value="ENSCSEG00000010414.1"/>
</dbReference>